<keyword evidence="1" id="KW-0812">Transmembrane</keyword>
<dbReference type="InParanoid" id="B3RY15"/>
<dbReference type="PhylomeDB" id="B3RY15"/>
<accession>B3RY15</accession>
<name>B3RY15_TRIAD</name>
<dbReference type="HOGENOM" id="CLU_105547_0_0_1"/>
<dbReference type="eggNOG" id="ENOG502S54N">
    <property type="taxonomic scope" value="Eukaryota"/>
</dbReference>
<dbReference type="PANTHER" id="PTHR38564:SF2">
    <property type="entry name" value="WU:FC46H12 PRECURSOR"/>
    <property type="match status" value="1"/>
</dbReference>
<evidence type="ECO:0000313" key="2">
    <source>
        <dbReference type="EMBL" id="EDV24524.1"/>
    </source>
</evidence>
<dbReference type="Proteomes" id="UP000009022">
    <property type="component" value="Unassembled WGS sequence"/>
</dbReference>
<dbReference type="CTD" id="6754058"/>
<gene>
    <name evidence="2" type="ORF">TRIADDRAFT_63945</name>
</gene>
<protein>
    <submittedName>
        <fullName evidence="2">Uncharacterized protein</fullName>
    </submittedName>
</protein>
<dbReference type="OrthoDB" id="5946254at2759"/>
<sequence>MVRYRSDDSDGDSAILLTPNRSRQGHQNKKKCYCAILSCVGTLIILVAIATIVLIAFHASCKITWQFNEDCDTIRNAIVNQIHNWTSDTNCQYGGEKCLYHLISETPKMVVAYHVTPKAHYRDNLKFLFIKDPGDGVQCEVQGFSASEIFYAILDFGTNYCNLHNLIVGSGIDRVPGYKEETSDSICTQYSIANCTHF</sequence>
<evidence type="ECO:0000313" key="3">
    <source>
        <dbReference type="Proteomes" id="UP000009022"/>
    </source>
</evidence>
<dbReference type="PANTHER" id="PTHR38564">
    <property type="entry name" value="SI:CH73-250A16.5-RELATED"/>
    <property type="match status" value="1"/>
</dbReference>
<dbReference type="OMA" id="YFGIPCR"/>
<organism evidence="2 3">
    <name type="scientific">Trichoplax adhaerens</name>
    <name type="common">Trichoplax reptans</name>
    <dbReference type="NCBI Taxonomy" id="10228"/>
    <lineage>
        <taxon>Eukaryota</taxon>
        <taxon>Metazoa</taxon>
        <taxon>Placozoa</taxon>
        <taxon>Uniplacotomia</taxon>
        <taxon>Trichoplacea</taxon>
        <taxon>Trichoplacidae</taxon>
        <taxon>Trichoplax</taxon>
    </lineage>
</organism>
<dbReference type="GeneID" id="6754058"/>
<keyword evidence="1" id="KW-0472">Membrane</keyword>
<dbReference type="EMBL" id="DS985245">
    <property type="protein sequence ID" value="EDV24524.1"/>
    <property type="molecule type" value="Genomic_DNA"/>
</dbReference>
<keyword evidence="3" id="KW-1185">Reference proteome</keyword>
<dbReference type="RefSeq" id="XP_002112414.1">
    <property type="nucleotide sequence ID" value="XM_002112378.1"/>
</dbReference>
<keyword evidence="1" id="KW-1133">Transmembrane helix</keyword>
<dbReference type="KEGG" id="tad:TRIADDRAFT_63945"/>
<feature type="transmembrane region" description="Helical" evidence="1">
    <location>
        <begin position="32"/>
        <end position="57"/>
    </location>
</feature>
<reference evidence="2 3" key="1">
    <citation type="journal article" date="2008" name="Nature">
        <title>The Trichoplax genome and the nature of placozoans.</title>
        <authorList>
            <person name="Srivastava M."/>
            <person name="Begovic E."/>
            <person name="Chapman J."/>
            <person name="Putnam N.H."/>
            <person name="Hellsten U."/>
            <person name="Kawashima T."/>
            <person name="Kuo A."/>
            <person name="Mitros T."/>
            <person name="Salamov A."/>
            <person name="Carpenter M.L."/>
            <person name="Signorovitch A.Y."/>
            <person name="Moreno M.A."/>
            <person name="Kamm K."/>
            <person name="Grimwood J."/>
            <person name="Schmutz J."/>
            <person name="Shapiro H."/>
            <person name="Grigoriev I.V."/>
            <person name="Buss L.W."/>
            <person name="Schierwater B."/>
            <person name="Dellaporta S.L."/>
            <person name="Rokhsar D.S."/>
        </authorList>
    </citation>
    <scope>NUCLEOTIDE SEQUENCE [LARGE SCALE GENOMIC DNA]</scope>
    <source>
        <strain evidence="2 3">Grell-BS-1999</strain>
    </source>
</reference>
<proteinExistence type="predicted"/>
<dbReference type="AlphaFoldDB" id="B3RY15"/>
<evidence type="ECO:0000256" key="1">
    <source>
        <dbReference type="SAM" id="Phobius"/>
    </source>
</evidence>